<keyword evidence="2" id="KW-0732">Signal</keyword>
<evidence type="ECO:0000259" key="3">
    <source>
        <dbReference type="Pfam" id="PF13472"/>
    </source>
</evidence>
<dbReference type="Pfam" id="PF13472">
    <property type="entry name" value="Lipase_GDSL_2"/>
    <property type="match status" value="1"/>
</dbReference>
<accession>A0A839E057</accession>
<organism evidence="4 5">
    <name type="scientific">Halosaccharopolyspora lacisalsi</name>
    <dbReference type="NCBI Taxonomy" id="1000566"/>
    <lineage>
        <taxon>Bacteria</taxon>
        <taxon>Bacillati</taxon>
        <taxon>Actinomycetota</taxon>
        <taxon>Actinomycetes</taxon>
        <taxon>Pseudonocardiales</taxon>
        <taxon>Pseudonocardiaceae</taxon>
        <taxon>Halosaccharopolyspora</taxon>
    </lineage>
</organism>
<dbReference type="AlphaFoldDB" id="A0A839E057"/>
<dbReference type="InterPro" id="IPR036514">
    <property type="entry name" value="SGNH_hydro_sf"/>
</dbReference>
<reference evidence="4 5" key="1">
    <citation type="submission" date="2020-07" db="EMBL/GenBank/DDBJ databases">
        <title>Sequencing the genomes of 1000 actinobacteria strains.</title>
        <authorList>
            <person name="Klenk H.-P."/>
        </authorList>
    </citation>
    <scope>NUCLEOTIDE SEQUENCE [LARGE SCALE GENOMIC DNA]</scope>
    <source>
        <strain evidence="4 5">DSM 45975</strain>
    </source>
</reference>
<protein>
    <submittedName>
        <fullName evidence="4">Lysophospholipase L1-like esterase</fullName>
    </submittedName>
</protein>
<dbReference type="InterPro" id="IPR013830">
    <property type="entry name" value="SGNH_hydro"/>
</dbReference>
<dbReference type="PANTHER" id="PTHR43784:SF2">
    <property type="entry name" value="GDSL-LIKE LIPASE_ACYLHYDROLASE, PUTATIVE (AFU_ORTHOLOGUE AFUA_2G00820)-RELATED"/>
    <property type="match status" value="1"/>
</dbReference>
<dbReference type="SUPFAM" id="SSF52266">
    <property type="entry name" value="SGNH hydrolase"/>
    <property type="match status" value="1"/>
</dbReference>
<keyword evidence="5" id="KW-1185">Reference proteome</keyword>
<dbReference type="Gene3D" id="3.40.50.1110">
    <property type="entry name" value="SGNH hydrolase"/>
    <property type="match status" value="1"/>
</dbReference>
<dbReference type="EMBL" id="JACGWZ010000004">
    <property type="protein sequence ID" value="MBA8825896.1"/>
    <property type="molecule type" value="Genomic_DNA"/>
</dbReference>
<evidence type="ECO:0000256" key="1">
    <source>
        <dbReference type="SAM" id="MobiDB-lite"/>
    </source>
</evidence>
<gene>
    <name evidence="4" type="ORF">FHX42_003262</name>
</gene>
<dbReference type="Proteomes" id="UP000569329">
    <property type="component" value="Unassembled WGS sequence"/>
</dbReference>
<name>A0A839E057_9PSEU</name>
<feature type="chain" id="PRO_5039688346" evidence="2">
    <location>
        <begin position="18"/>
        <end position="436"/>
    </location>
</feature>
<comment type="caution">
    <text evidence="4">The sequence shown here is derived from an EMBL/GenBank/DDBJ whole genome shotgun (WGS) entry which is preliminary data.</text>
</comment>
<dbReference type="InterPro" id="IPR053140">
    <property type="entry name" value="GDSL_Rv0518-like"/>
</dbReference>
<evidence type="ECO:0000313" key="5">
    <source>
        <dbReference type="Proteomes" id="UP000569329"/>
    </source>
</evidence>
<sequence>MLLCVAMTGLLAAPAGAVQHQPPHRAGDSWIGTWTSAFSHGGTEHDSSGRTLRMIVHTSIGGSASRIRLSNAFNTHQQVMDHVTVALAANPEADREGRSAEHPSAAVPGTVHEVTFDGSERTVVPAHARAVSDPVTMDVPADSDLLVSVHVAEQRGPATAHSLAQQTSYVSTSGDHASAESAKTYTSTVNSWFYVDGVDVLNHRARGAVVTLGDSITDGYGSTVGSNHRWPDLLADRLRHQPPPRRLSVLNAGISGNRILLEGINDIQQQPHQDDPERIIAGMKQIVRQARAAGLRVVGGTLTPFQGWSAYTPELEATRQAVDEWIRTSGAFDAVIDFDATVRDSSDPHRLLPAYDSGDHLHPDEAGYRAMAAAIELADLIGSNSHAKAPAARGEHRPRPVLLDTGAEHCPSTTVRPHQYRERSQGNVPSGRTPVR</sequence>
<feature type="region of interest" description="Disordered" evidence="1">
    <location>
        <begin position="388"/>
        <end position="436"/>
    </location>
</feature>
<feature type="signal peptide" evidence="2">
    <location>
        <begin position="1"/>
        <end position="17"/>
    </location>
</feature>
<dbReference type="PANTHER" id="PTHR43784">
    <property type="entry name" value="GDSL-LIKE LIPASE/ACYLHYDROLASE, PUTATIVE (AFU_ORTHOLOGUE AFUA_2G00820)-RELATED"/>
    <property type="match status" value="1"/>
</dbReference>
<evidence type="ECO:0000313" key="4">
    <source>
        <dbReference type="EMBL" id="MBA8825896.1"/>
    </source>
</evidence>
<evidence type="ECO:0000256" key="2">
    <source>
        <dbReference type="SAM" id="SignalP"/>
    </source>
</evidence>
<proteinExistence type="predicted"/>
<dbReference type="CDD" id="cd01830">
    <property type="entry name" value="XynE_like"/>
    <property type="match status" value="1"/>
</dbReference>
<feature type="domain" description="SGNH hydrolase-type esterase" evidence="3">
    <location>
        <begin position="212"/>
        <end position="370"/>
    </location>
</feature>